<dbReference type="EMBL" id="PUIB01000030">
    <property type="protein sequence ID" value="PQO26608.1"/>
    <property type="molecule type" value="Genomic_DNA"/>
</dbReference>
<organism evidence="1 2">
    <name type="scientific">Blastopirellula marina</name>
    <dbReference type="NCBI Taxonomy" id="124"/>
    <lineage>
        <taxon>Bacteria</taxon>
        <taxon>Pseudomonadati</taxon>
        <taxon>Planctomycetota</taxon>
        <taxon>Planctomycetia</taxon>
        <taxon>Pirellulales</taxon>
        <taxon>Pirellulaceae</taxon>
        <taxon>Blastopirellula</taxon>
    </lineage>
</organism>
<dbReference type="AlphaFoldDB" id="A0A2S8F363"/>
<dbReference type="SUPFAM" id="SSF52540">
    <property type="entry name" value="P-loop containing nucleoside triphosphate hydrolases"/>
    <property type="match status" value="1"/>
</dbReference>
<accession>A0A2S8F363</accession>
<dbReference type="Gene3D" id="3.40.50.300">
    <property type="entry name" value="P-loop containing nucleotide triphosphate hydrolases"/>
    <property type="match status" value="1"/>
</dbReference>
<reference evidence="1 2" key="1">
    <citation type="submission" date="2018-02" db="EMBL/GenBank/DDBJ databases">
        <title>Comparative genomes isolates from brazilian mangrove.</title>
        <authorList>
            <person name="Araujo J.E."/>
            <person name="Taketani R.G."/>
            <person name="Silva M.C.P."/>
            <person name="Loureco M.V."/>
            <person name="Andreote F.D."/>
        </authorList>
    </citation>
    <scope>NUCLEOTIDE SEQUENCE [LARGE SCALE GENOMIC DNA]</scope>
    <source>
        <strain evidence="1 2">NAP PRIS-MGV</strain>
    </source>
</reference>
<gene>
    <name evidence="1" type="ORF">C5Y98_29960</name>
</gene>
<name>A0A2S8F363_9BACT</name>
<evidence type="ECO:0000313" key="2">
    <source>
        <dbReference type="Proteomes" id="UP000239388"/>
    </source>
</evidence>
<evidence type="ECO:0008006" key="3">
    <source>
        <dbReference type="Google" id="ProtNLM"/>
    </source>
</evidence>
<proteinExistence type="predicted"/>
<evidence type="ECO:0000313" key="1">
    <source>
        <dbReference type="EMBL" id="PQO26608.1"/>
    </source>
</evidence>
<dbReference type="Proteomes" id="UP000239388">
    <property type="component" value="Unassembled WGS sequence"/>
</dbReference>
<sequence>MPQKTVEAFLVVSTNPFASRQVRPGAIPFQFSADQSAQQIIERLRQAKWRGAIVGPHGSGKSTLLETLSPLWPEQGLAEVRVTLHSDGQMTGQLRLPRKDEILVVDGLEQLSWLVRRWFLWRFGMANRKVLATCHAEIGLPVVFATAPTAEMAAQLAEMLQKESEPLVTADDARMMCESNAADLRETLFQLYHLYESRRKCGPDGESAAENRR</sequence>
<dbReference type="InterPro" id="IPR027417">
    <property type="entry name" value="P-loop_NTPase"/>
</dbReference>
<protein>
    <recommendedName>
        <fullName evidence="3">AAA+ ATPase domain-containing protein</fullName>
    </recommendedName>
</protein>
<comment type="caution">
    <text evidence="1">The sequence shown here is derived from an EMBL/GenBank/DDBJ whole genome shotgun (WGS) entry which is preliminary data.</text>
</comment>